<evidence type="ECO:0000313" key="7">
    <source>
        <dbReference type="EMBL" id="TWB87811.1"/>
    </source>
</evidence>
<dbReference type="PANTHER" id="PTHR30482">
    <property type="entry name" value="HIGH-AFFINITY BRANCHED-CHAIN AMINO ACID TRANSPORT SYSTEM PERMEASE"/>
    <property type="match status" value="1"/>
</dbReference>
<gene>
    <name evidence="7" type="ORF">FBZ93_120109</name>
</gene>
<dbReference type="Proteomes" id="UP000321304">
    <property type="component" value="Unassembled WGS sequence"/>
</dbReference>
<evidence type="ECO:0000256" key="2">
    <source>
        <dbReference type="ARBA" id="ARBA00022475"/>
    </source>
</evidence>
<evidence type="ECO:0000256" key="3">
    <source>
        <dbReference type="ARBA" id="ARBA00022692"/>
    </source>
</evidence>
<sequence length="335" mass="33957">MNSPEPSATLDVAASAVANSLITRTVSAWRVEFAVLAAVMIFYAFGQDYLALASTALVTAIFVLSLDLIVGYAGIETLGQAAFFGIGAYAAGLYALHVGTDPIIGLAVGAIAGALVGYLSGEVILRTGGLSLLMLTLAVASVIQEIANTATSITGGADGLSGYSIAPIFGLFQFDLAGKTAYFYSATVLIVGLAICRFIVESPFGLSLRGIKGNVTRAALLGIGTHRCLVAVYVISAALAGLAGALSAQISGVVGTDSLSFVVSGNAMVMLILGGVGRLYGAVIGAIVFVVISDQAASVDPKNWLLFVGVLLILAVRFAPTGLAGVLTALGRRMG</sequence>
<keyword evidence="4 6" id="KW-1133">Transmembrane helix</keyword>
<keyword evidence="5 6" id="KW-0472">Membrane</keyword>
<keyword evidence="2" id="KW-1003">Cell membrane</keyword>
<evidence type="ECO:0000313" key="8">
    <source>
        <dbReference type="Proteomes" id="UP000321304"/>
    </source>
</evidence>
<feature type="transmembrane region" description="Helical" evidence="6">
    <location>
        <begin position="77"/>
        <end position="97"/>
    </location>
</feature>
<accession>A0A560KX53</accession>
<dbReference type="PANTHER" id="PTHR30482:SF17">
    <property type="entry name" value="ABC TRANSPORTER ATP-BINDING PROTEIN"/>
    <property type="match status" value="1"/>
</dbReference>
<feature type="transmembrane region" description="Helical" evidence="6">
    <location>
        <begin position="181"/>
        <end position="200"/>
    </location>
</feature>
<keyword evidence="8" id="KW-1185">Reference proteome</keyword>
<dbReference type="GO" id="GO:0015658">
    <property type="term" value="F:branched-chain amino acid transmembrane transporter activity"/>
    <property type="evidence" value="ECO:0007669"/>
    <property type="project" value="InterPro"/>
</dbReference>
<feature type="transmembrane region" description="Helical" evidence="6">
    <location>
        <begin position="28"/>
        <end position="45"/>
    </location>
</feature>
<evidence type="ECO:0000256" key="1">
    <source>
        <dbReference type="ARBA" id="ARBA00004651"/>
    </source>
</evidence>
<proteinExistence type="predicted"/>
<dbReference type="GO" id="GO:0005886">
    <property type="term" value="C:plasma membrane"/>
    <property type="evidence" value="ECO:0007669"/>
    <property type="project" value="UniProtKB-SubCell"/>
</dbReference>
<dbReference type="RefSeq" id="WP_146992344.1">
    <property type="nucleotide sequence ID" value="NZ_VITY01000020.1"/>
</dbReference>
<comment type="caution">
    <text evidence="7">The sequence shown here is derived from an EMBL/GenBank/DDBJ whole genome shotgun (WGS) entry which is preliminary data.</text>
</comment>
<keyword evidence="3 6" id="KW-0812">Transmembrane</keyword>
<organism evidence="7 8">
    <name type="scientific">Bradyrhizobium macuxiense</name>
    <dbReference type="NCBI Taxonomy" id="1755647"/>
    <lineage>
        <taxon>Bacteria</taxon>
        <taxon>Pseudomonadati</taxon>
        <taxon>Pseudomonadota</taxon>
        <taxon>Alphaproteobacteria</taxon>
        <taxon>Hyphomicrobiales</taxon>
        <taxon>Nitrobacteraceae</taxon>
        <taxon>Bradyrhizobium</taxon>
    </lineage>
</organism>
<feature type="transmembrane region" description="Helical" evidence="6">
    <location>
        <begin position="304"/>
        <end position="330"/>
    </location>
</feature>
<feature type="transmembrane region" description="Helical" evidence="6">
    <location>
        <begin position="51"/>
        <end position="70"/>
    </location>
</feature>
<protein>
    <submittedName>
        <fullName evidence="7">Amino acid/amide ABC transporter membrane protein 2 (HAAT family)</fullName>
    </submittedName>
</protein>
<comment type="subcellular location">
    <subcellularLocation>
        <location evidence="1">Cell membrane</location>
        <topology evidence="1">Multi-pass membrane protein</topology>
    </subcellularLocation>
</comment>
<dbReference type="EMBL" id="VITY01000020">
    <property type="protein sequence ID" value="TWB87811.1"/>
    <property type="molecule type" value="Genomic_DNA"/>
</dbReference>
<dbReference type="AlphaFoldDB" id="A0A560KX53"/>
<evidence type="ECO:0000256" key="5">
    <source>
        <dbReference type="ARBA" id="ARBA00023136"/>
    </source>
</evidence>
<feature type="transmembrane region" description="Helical" evidence="6">
    <location>
        <begin position="230"/>
        <end position="255"/>
    </location>
</feature>
<dbReference type="OrthoDB" id="7917346at2"/>
<evidence type="ECO:0000256" key="6">
    <source>
        <dbReference type="SAM" id="Phobius"/>
    </source>
</evidence>
<feature type="transmembrane region" description="Helical" evidence="6">
    <location>
        <begin position="267"/>
        <end position="292"/>
    </location>
</feature>
<reference evidence="7 8" key="1">
    <citation type="submission" date="2019-06" db="EMBL/GenBank/DDBJ databases">
        <title>Genomic Encyclopedia of Type Strains, Phase IV (KMG-V): Genome sequencing to study the core and pangenomes of soil and plant-associated prokaryotes.</title>
        <authorList>
            <person name="Whitman W."/>
        </authorList>
    </citation>
    <scope>NUCLEOTIDE SEQUENCE [LARGE SCALE GENOMIC DNA]</scope>
    <source>
        <strain evidence="7 8">BR 10355</strain>
    </source>
</reference>
<feature type="transmembrane region" description="Helical" evidence="6">
    <location>
        <begin position="103"/>
        <end position="121"/>
    </location>
</feature>
<dbReference type="InterPro" id="IPR001851">
    <property type="entry name" value="ABC_transp_permease"/>
</dbReference>
<evidence type="ECO:0000256" key="4">
    <source>
        <dbReference type="ARBA" id="ARBA00022989"/>
    </source>
</evidence>
<dbReference type="InterPro" id="IPR043428">
    <property type="entry name" value="LivM-like"/>
</dbReference>
<dbReference type="CDD" id="cd06581">
    <property type="entry name" value="TM_PBP1_LivM_like"/>
    <property type="match status" value="1"/>
</dbReference>
<name>A0A560KX53_9BRAD</name>
<dbReference type="Pfam" id="PF02653">
    <property type="entry name" value="BPD_transp_2"/>
    <property type="match status" value="1"/>
</dbReference>